<dbReference type="OrthoDB" id="10484588at2759"/>
<dbReference type="EMBL" id="BMAV01014738">
    <property type="protein sequence ID" value="GFY63355.1"/>
    <property type="molecule type" value="Genomic_DNA"/>
</dbReference>
<sequence length="83" mass="9032">MPEVVQSLQNNGLSPVTREQGEAVRAANNFKHYFECSTSSLEGIHDTIDHAFYAGMEANPRNNFLNPLNLGSQLSGVNSPANL</sequence>
<dbReference type="InterPro" id="IPR027417">
    <property type="entry name" value="P-loop_NTPase"/>
</dbReference>
<protein>
    <submittedName>
        <fullName evidence="1">Uncharacterized protein</fullName>
    </submittedName>
</protein>
<proteinExistence type="predicted"/>
<keyword evidence="2" id="KW-1185">Reference proteome</keyword>
<accession>A0A8X6XZR9</accession>
<evidence type="ECO:0000313" key="2">
    <source>
        <dbReference type="Proteomes" id="UP000886998"/>
    </source>
</evidence>
<dbReference type="Proteomes" id="UP000886998">
    <property type="component" value="Unassembled WGS sequence"/>
</dbReference>
<comment type="caution">
    <text evidence="1">The sequence shown here is derived from an EMBL/GenBank/DDBJ whole genome shotgun (WGS) entry which is preliminary data.</text>
</comment>
<gene>
    <name evidence="1" type="ORF">TNIN_157581</name>
</gene>
<dbReference type="Gene3D" id="3.40.50.300">
    <property type="entry name" value="P-loop containing nucleotide triphosphate hydrolases"/>
    <property type="match status" value="1"/>
</dbReference>
<evidence type="ECO:0000313" key="1">
    <source>
        <dbReference type="EMBL" id="GFY63355.1"/>
    </source>
</evidence>
<name>A0A8X6XZR9_9ARAC</name>
<reference evidence="1" key="1">
    <citation type="submission" date="2020-08" db="EMBL/GenBank/DDBJ databases">
        <title>Multicomponent nature underlies the extraordinary mechanical properties of spider dragline silk.</title>
        <authorList>
            <person name="Kono N."/>
            <person name="Nakamura H."/>
            <person name="Mori M."/>
            <person name="Yoshida Y."/>
            <person name="Ohtoshi R."/>
            <person name="Malay A.D."/>
            <person name="Moran D.A.P."/>
            <person name="Tomita M."/>
            <person name="Numata K."/>
            <person name="Arakawa K."/>
        </authorList>
    </citation>
    <scope>NUCLEOTIDE SEQUENCE</scope>
</reference>
<organism evidence="1 2">
    <name type="scientific">Trichonephila inaurata madagascariensis</name>
    <dbReference type="NCBI Taxonomy" id="2747483"/>
    <lineage>
        <taxon>Eukaryota</taxon>
        <taxon>Metazoa</taxon>
        <taxon>Ecdysozoa</taxon>
        <taxon>Arthropoda</taxon>
        <taxon>Chelicerata</taxon>
        <taxon>Arachnida</taxon>
        <taxon>Araneae</taxon>
        <taxon>Araneomorphae</taxon>
        <taxon>Entelegynae</taxon>
        <taxon>Araneoidea</taxon>
        <taxon>Nephilidae</taxon>
        <taxon>Trichonephila</taxon>
        <taxon>Trichonephila inaurata</taxon>
    </lineage>
</organism>
<dbReference type="AlphaFoldDB" id="A0A8X6XZR9"/>